<keyword evidence="3" id="KW-0964">Secreted</keyword>
<keyword evidence="8" id="KW-1185">Reference proteome</keyword>
<evidence type="ECO:0000256" key="2">
    <source>
        <dbReference type="ARBA" id="ARBA00005679"/>
    </source>
</evidence>
<evidence type="ECO:0000256" key="5">
    <source>
        <dbReference type="ARBA" id="ARBA00023180"/>
    </source>
</evidence>
<comment type="similarity">
    <text evidence="2">Belongs to the GILT family.</text>
</comment>
<dbReference type="Pfam" id="PF03227">
    <property type="entry name" value="GILT"/>
    <property type="match status" value="1"/>
</dbReference>
<protein>
    <submittedName>
        <fullName evidence="7">Uncharacterized protein</fullName>
    </submittedName>
</protein>
<organism evidence="7 8">
    <name type="scientific">Kwoniella mangroviensis CBS 10435</name>
    <dbReference type="NCBI Taxonomy" id="1331196"/>
    <lineage>
        <taxon>Eukaryota</taxon>
        <taxon>Fungi</taxon>
        <taxon>Dikarya</taxon>
        <taxon>Basidiomycota</taxon>
        <taxon>Agaricomycotina</taxon>
        <taxon>Tremellomycetes</taxon>
        <taxon>Tremellales</taxon>
        <taxon>Cryptococcaceae</taxon>
        <taxon>Kwoniella</taxon>
    </lineage>
</organism>
<evidence type="ECO:0000313" key="8">
    <source>
        <dbReference type="Proteomes" id="UP000092583"/>
    </source>
</evidence>
<evidence type="ECO:0000313" key="7">
    <source>
        <dbReference type="EMBL" id="OCF54284.1"/>
    </source>
</evidence>
<evidence type="ECO:0000256" key="3">
    <source>
        <dbReference type="ARBA" id="ARBA00022525"/>
    </source>
</evidence>
<dbReference type="GO" id="GO:0005576">
    <property type="term" value="C:extracellular region"/>
    <property type="evidence" value="ECO:0007669"/>
    <property type="project" value="UniProtKB-SubCell"/>
</dbReference>
<reference evidence="7 8" key="1">
    <citation type="submission" date="2013-07" db="EMBL/GenBank/DDBJ databases">
        <title>The Genome Sequence of Kwoniella mangroviensis CBS10435.</title>
        <authorList>
            <consortium name="The Broad Institute Genome Sequencing Platform"/>
            <person name="Cuomo C."/>
            <person name="Litvintseva A."/>
            <person name="Chen Y."/>
            <person name="Heitman J."/>
            <person name="Sun S."/>
            <person name="Springer D."/>
            <person name="Dromer F."/>
            <person name="Young S.K."/>
            <person name="Zeng Q."/>
            <person name="Gargeya S."/>
            <person name="Fitzgerald M."/>
            <person name="Abouelleil A."/>
            <person name="Alvarado L."/>
            <person name="Berlin A.M."/>
            <person name="Chapman S.B."/>
            <person name="Dewar J."/>
            <person name="Goldberg J."/>
            <person name="Griggs A."/>
            <person name="Gujja S."/>
            <person name="Hansen M."/>
            <person name="Howarth C."/>
            <person name="Imamovic A."/>
            <person name="Larimer J."/>
            <person name="McCowan C."/>
            <person name="Murphy C."/>
            <person name="Pearson M."/>
            <person name="Priest M."/>
            <person name="Roberts A."/>
            <person name="Saif S."/>
            <person name="Shea T."/>
            <person name="Sykes S."/>
            <person name="Wortman J."/>
            <person name="Nusbaum C."/>
            <person name="Birren B."/>
        </authorList>
    </citation>
    <scope>NUCLEOTIDE SEQUENCE [LARGE SCALE GENOMIC DNA]</scope>
    <source>
        <strain evidence="7 8">CBS 10435</strain>
    </source>
</reference>
<gene>
    <name evidence="7" type="ORF">L486_08198</name>
</gene>
<evidence type="ECO:0000256" key="1">
    <source>
        <dbReference type="ARBA" id="ARBA00004613"/>
    </source>
</evidence>
<dbReference type="OrthoDB" id="958254at2759"/>
<keyword evidence="4 6" id="KW-0732">Signal</keyword>
<dbReference type="Proteomes" id="UP000092583">
    <property type="component" value="Unassembled WGS sequence"/>
</dbReference>
<feature type="signal peptide" evidence="6">
    <location>
        <begin position="1"/>
        <end position="16"/>
    </location>
</feature>
<dbReference type="InterPro" id="IPR004911">
    <property type="entry name" value="Interferon-induced_GILT"/>
</dbReference>
<proteinExistence type="inferred from homology"/>
<evidence type="ECO:0000256" key="6">
    <source>
        <dbReference type="SAM" id="SignalP"/>
    </source>
</evidence>
<name>A0A1B9IFS3_9TREE</name>
<dbReference type="PANTHER" id="PTHR13234">
    <property type="entry name" value="GAMMA-INTERFERON INDUCIBLE LYSOSOMAL THIOL REDUCTASE GILT"/>
    <property type="match status" value="1"/>
</dbReference>
<dbReference type="GO" id="GO:0016671">
    <property type="term" value="F:oxidoreductase activity, acting on a sulfur group of donors, disulfide as acceptor"/>
    <property type="evidence" value="ECO:0007669"/>
    <property type="project" value="InterPro"/>
</dbReference>
<accession>A0A1B9IFS3</accession>
<evidence type="ECO:0000256" key="4">
    <source>
        <dbReference type="ARBA" id="ARBA00022729"/>
    </source>
</evidence>
<keyword evidence="5" id="KW-0325">Glycoprotein</keyword>
<sequence length="254" mass="28616">MRSLFTFPFLAGLAVSYPFHEQQPFSLKEQPGDKVNVSLYVMSRCPDARLCENVLQGVIQKEGILDKINLEVGYIGTPNTTAPLGVTCKHGLIECIGDAQQLCLYEYLPIDKAYAVVQCQNYPSDFPKSIGYEESIRKCTKTVGVDWDQSGVGKCIERKKATKSKEDEDDVEVELNKLGKQARKLLIENIKETYDRNISTSCTIDIASTVRSEGKRRCVVDNGIWRGCDDGHTAQDFIRVIEEEYKNLQSKKDE</sequence>
<dbReference type="AlphaFoldDB" id="A0A1B9IFS3"/>
<comment type="subcellular location">
    <subcellularLocation>
        <location evidence="1">Secreted</location>
    </subcellularLocation>
</comment>
<dbReference type="STRING" id="1331196.A0A1B9IFS3"/>
<feature type="chain" id="PRO_5008628587" evidence="6">
    <location>
        <begin position="17"/>
        <end position="254"/>
    </location>
</feature>
<reference evidence="8" key="2">
    <citation type="submission" date="2013-12" db="EMBL/GenBank/DDBJ databases">
        <title>Evolution of pathogenesis and genome organization in the Tremellales.</title>
        <authorList>
            <person name="Cuomo C."/>
            <person name="Litvintseva A."/>
            <person name="Heitman J."/>
            <person name="Chen Y."/>
            <person name="Sun S."/>
            <person name="Springer D."/>
            <person name="Dromer F."/>
            <person name="Young S."/>
            <person name="Zeng Q."/>
            <person name="Chapman S."/>
            <person name="Gujja S."/>
            <person name="Saif S."/>
            <person name="Birren B."/>
        </authorList>
    </citation>
    <scope>NUCLEOTIDE SEQUENCE [LARGE SCALE GENOMIC DNA]</scope>
    <source>
        <strain evidence="8">CBS 10435</strain>
    </source>
</reference>
<dbReference type="PANTHER" id="PTHR13234:SF8">
    <property type="entry name" value="GAMMA-INTERFERON-INDUCIBLE LYSOSOMAL THIOL REDUCTASE"/>
    <property type="match status" value="1"/>
</dbReference>
<dbReference type="EMBL" id="KV700092">
    <property type="protein sequence ID" value="OCF54284.1"/>
    <property type="molecule type" value="Genomic_DNA"/>
</dbReference>